<dbReference type="PROSITE" id="PS51746">
    <property type="entry name" value="PPM_2"/>
    <property type="match status" value="1"/>
</dbReference>
<dbReference type="InterPro" id="IPR000700">
    <property type="entry name" value="PAS-assoc_C"/>
</dbReference>
<dbReference type="InterPro" id="IPR035965">
    <property type="entry name" value="PAS-like_dom_sf"/>
</dbReference>
<dbReference type="InterPro" id="IPR052016">
    <property type="entry name" value="Bact_Sigma-Reg"/>
</dbReference>
<dbReference type="FunFam" id="3.30.450.20:FF:000099">
    <property type="entry name" value="Sensory box sensor histidine kinase"/>
    <property type="match status" value="1"/>
</dbReference>
<comment type="caution">
    <text evidence="6">The sequence shown here is derived from an EMBL/GenBank/DDBJ whole genome shotgun (WGS) entry which is preliminary data.</text>
</comment>
<evidence type="ECO:0000256" key="1">
    <source>
        <dbReference type="ARBA" id="ARBA00022801"/>
    </source>
</evidence>
<dbReference type="SMART" id="SM00086">
    <property type="entry name" value="PAC"/>
    <property type="match status" value="1"/>
</dbReference>
<dbReference type="Gene3D" id="3.30.450.40">
    <property type="match status" value="1"/>
</dbReference>
<keyword evidence="1" id="KW-0378">Hydrolase</keyword>
<dbReference type="InterPro" id="IPR029016">
    <property type="entry name" value="GAF-like_dom_sf"/>
</dbReference>
<dbReference type="Proteomes" id="UP000638313">
    <property type="component" value="Unassembled WGS sequence"/>
</dbReference>
<feature type="region of interest" description="Disordered" evidence="2">
    <location>
        <begin position="1"/>
        <end position="22"/>
    </location>
</feature>
<evidence type="ECO:0000259" key="3">
    <source>
        <dbReference type="PROSITE" id="PS50112"/>
    </source>
</evidence>
<dbReference type="PANTHER" id="PTHR43156">
    <property type="entry name" value="STAGE II SPORULATION PROTEIN E-RELATED"/>
    <property type="match status" value="1"/>
</dbReference>
<feature type="domain" description="PAS" evidence="3">
    <location>
        <begin position="149"/>
        <end position="219"/>
    </location>
</feature>
<dbReference type="NCBIfam" id="TIGR00229">
    <property type="entry name" value="sensory_box"/>
    <property type="match status" value="1"/>
</dbReference>
<dbReference type="InterPro" id="IPR013655">
    <property type="entry name" value="PAS_fold_3"/>
</dbReference>
<gene>
    <name evidence="6" type="ORF">GCM10010218_41150</name>
</gene>
<dbReference type="SMART" id="SM00091">
    <property type="entry name" value="PAS"/>
    <property type="match status" value="1"/>
</dbReference>
<reference evidence="6" key="2">
    <citation type="submission" date="2020-09" db="EMBL/GenBank/DDBJ databases">
        <authorList>
            <person name="Sun Q."/>
            <person name="Ohkuma M."/>
        </authorList>
    </citation>
    <scope>NUCLEOTIDE SEQUENCE</scope>
    <source>
        <strain evidence="6">JCM 4059</strain>
    </source>
</reference>
<dbReference type="Pfam" id="PF01590">
    <property type="entry name" value="GAF"/>
    <property type="match status" value="1"/>
</dbReference>
<name>A0A919EEP3_9ACTN</name>
<organism evidence="6 7">
    <name type="scientific">Streptomyces mashuensis</name>
    <dbReference type="NCBI Taxonomy" id="33904"/>
    <lineage>
        <taxon>Bacteria</taxon>
        <taxon>Bacillati</taxon>
        <taxon>Actinomycetota</taxon>
        <taxon>Actinomycetes</taxon>
        <taxon>Kitasatosporales</taxon>
        <taxon>Streptomycetaceae</taxon>
        <taxon>Streptomyces</taxon>
    </lineage>
</organism>
<protein>
    <submittedName>
        <fullName evidence="6">Uncharacterized protein</fullName>
    </submittedName>
</protein>
<dbReference type="InterPro" id="IPR013656">
    <property type="entry name" value="PAS_4"/>
</dbReference>
<evidence type="ECO:0000313" key="7">
    <source>
        <dbReference type="Proteomes" id="UP000638313"/>
    </source>
</evidence>
<dbReference type="InterPro" id="IPR001610">
    <property type="entry name" value="PAC"/>
</dbReference>
<dbReference type="SUPFAM" id="SSF81606">
    <property type="entry name" value="PP2C-like"/>
    <property type="match status" value="1"/>
</dbReference>
<dbReference type="SUPFAM" id="SSF55785">
    <property type="entry name" value="PYP-like sensor domain (PAS domain)"/>
    <property type="match status" value="1"/>
</dbReference>
<dbReference type="SUPFAM" id="SSF55781">
    <property type="entry name" value="GAF domain-like"/>
    <property type="match status" value="1"/>
</dbReference>
<dbReference type="AlphaFoldDB" id="A0A919EEP3"/>
<evidence type="ECO:0000313" key="6">
    <source>
        <dbReference type="EMBL" id="GHF55411.1"/>
    </source>
</evidence>
<dbReference type="Pfam" id="PF07228">
    <property type="entry name" value="SpoIIE"/>
    <property type="match status" value="1"/>
</dbReference>
<dbReference type="InterPro" id="IPR000014">
    <property type="entry name" value="PAS"/>
</dbReference>
<evidence type="ECO:0000256" key="2">
    <source>
        <dbReference type="SAM" id="MobiDB-lite"/>
    </source>
</evidence>
<dbReference type="Gene3D" id="3.30.450.20">
    <property type="entry name" value="PAS domain"/>
    <property type="match status" value="2"/>
</dbReference>
<dbReference type="EMBL" id="BNBD01000008">
    <property type="protein sequence ID" value="GHF55411.1"/>
    <property type="molecule type" value="Genomic_DNA"/>
</dbReference>
<dbReference type="InterPro" id="IPR003018">
    <property type="entry name" value="GAF"/>
</dbReference>
<proteinExistence type="predicted"/>
<evidence type="ECO:0000259" key="4">
    <source>
        <dbReference type="PROSITE" id="PS50113"/>
    </source>
</evidence>
<dbReference type="PROSITE" id="PS50113">
    <property type="entry name" value="PAC"/>
    <property type="match status" value="1"/>
</dbReference>
<dbReference type="SMART" id="SM00331">
    <property type="entry name" value="PP2C_SIG"/>
    <property type="match status" value="1"/>
</dbReference>
<dbReference type="Pfam" id="PF08448">
    <property type="entry name" value="PAS_4"/>
    <property type="match status" value="1"/>
</dbReference>
<evidence type="ECO:0000259" key="5">
    <source>
        <dbReference type="PROSITE" id="PS51746"/>
    </source>
</evidence>
<dbReference type="PROSITE" id="PS50112">
    <property type="entry name" value="PAS"/>
    <property type="match status" value="1"/>
</dbReference>
<dbReference type="Pfam" id="PF08447">
    <property type="entry name" value="PAS_3"/>
    <property type="match status" value="1"/>
</dbReference>
<dbReference type="RefSeq" id="WP_229891255.1">
    <property type="nucleotide sequence ID" value="NZ_BNBD01000008.1"/>
</dbReference>
<keyword evidence="7" id="KW-1185">Reference proteome</keyword>
<feature type="domain" description="PAC" evidence="4">
    <location>
        <begin position="223"/>
        <end position="275"/>
    </location>
</feature>
<dbReference type="InterPro" id="IPR001932">
    <property type="entry name" value="PPM-type_phosphatase-like_dom"/>
</dbReference>
<dbReference type="PANTHER" id="PTHR43156:SF2">
    <property type="entry name" value="STAGE II SPORULATION PROTEIN E"/>
    <property type="match status" value="1"/>
</dbReference>
<dbReference type="Gene3D" id="3.60.40.10">
    <property type="entry name" value="PPM-type phosphatase domain"/>
    <property type="match status" value="1"/>
</dbReference>
<dbReference type="GO" id="GO:0016791">
    <property type="term" value="F:phosphatase activity"/>
    <property type="evidence" value="ECO:0007669"/>
    <property type="project" value="TreeGrafter"/>
</dbReference>
<feature type="domain" description="PPM-type phosphatase" evidence="5">
    <location>
        <begin position="476"/>
        <end position="688"/>
    </location>
</feature>
<reference evidence="6" key="1">
    <citation type="journal article" date="2014" name="Int. J. Syst. Evol. Microbiol.">
        <title>Complete genome sequence of Corynebacterium casei LMG S-19264T (=DSM 44701T), isolated from a smear-ripened cheese.</title>
        <authorList>
            <consortium name="US DOE Joint Genome Institute (JGI-PGF)"/>
            <person name="Walter F."/>
            <person name="Albersmeier A."/>
            <person name="Kalinowski J."/>
            <person name="Ruckert C."/>
        </authorList>
    </citation>
    <scope>NUCLEOTIDE SEQUENCE</scope>
    <source>
        <strain evidence="6">JCM 4059</strain>
    </source>
</reference>
<dbReference type="InterPro" id="IPR036457">
    <property type="entry name" value="PPM-type-like_dom_sf"/>
</dbReference>
<sequence>MSGPEGEQRTATGAGGGSPWSMFDPVPVPVAVTRGPQHELVYTNHLHRQVFGPRPLGVPLAQAFPEQKQQSYFALVDEVFRTGEPVRLAAAPSEYRSPHGFTKRYFTFSLSVLGMPDGGRGVLVVAVDVTEQVRSAERDRSTTEERLRALRRFENLVATGTQIVWVAAAKGGTIEPSPGWEHVTGQTWEEFRGDGWLDVLHPQDREPMRAAWQQALDEVPDEFTYVYRLRTADGTYRHFHVRAVPVRDDDGRVLEWVGTCTDIERDWQEQRRKDVLAAAAALLAESTQPRTAFAALGDVIVPALADKCGIYLFTDPVDQLADGAGLTVERIAARTREGLPADPPRLGTEHIPDGSVFARAVRERRPVLTTFDPDTTPPGLVPPDTLPWLRSARAHSVAVVPVLIDGTLAAIVDVFACGDRDPIGAADLALLHELLEQAHDPLRNIMEFQRTQRVALALQHSLLSRPPHYGDLHIVSRYLPSPAAAEVGGDWYDSFVLGDGALALVIGDVAGHDIAAAVNMSKMRNMLRSLAADREEPPGDIIRRLDRAAQLLEPDGSTATCALVRVEDAPDGGRQAYYSVAGHPPPLLVTPDGRTSFLTGAMSPLLGLPVPDDWRVSAVQPLPAGSTLLLYTDGLVERPDEDIDDGLTRLARTAADLAGTPLETFCDTLVSCAAASGRDDVCLIAVRLPAPQH</sequence>
<dbReference type="CDD" id="cd00130">
    <property type="entry name" value="PAS"/>
    <property type="match status" value="1"/>
</dbReference>
<accession>A0A919EEP3</accession>